<evidence type="ECO:0000256" key="6">
    <source>
        <dbReference type="ARBA" id="ARBA00022840"/>
    </source>
</evidence>
<dbReference type="GO" id="GO:0004709">
    <property type="term" value="F:MAP kinase kinase kinase activity"/>
    <property type="evidence" value="ECO:0007669"/>
    <property type="project" value="TreeGrafter"/>
</dbReference>
<dbReference type="PRINTS" id="PR00109">
    <property type="entry name" value="TYRKINASE"/>
</dbReference>
<dbReference type="PROSITE" id="PS00108">
    <property type="entry name" value="PROTEIN_KINASE_ST"/>
    <property type="match status" value="1"/>
</dbReference>
<evidence type="ECO:0000313" key="9">
    <source>
        <dbReference type="Proteomes" id="UP000728032"/>
    </source>
</evidence>
<evidence type="ECO:0000313" key="8">
    <source>
        <dbReference type="EMBL" id="CAD7649653.1"/>
    </source>
</evidence>
<evidence type="ECO:0000256" key="2">
    <source>
        <dbReference type="ARBA" id="ARBA00022527"/>
    </source>
</evidence>
<gene>
    <name evidence="8" type="ORF">ONB1V03_LOCUS7397</name>
</gene>
<dbReference type="Pfam" id="PF00069">
    <property type="entry name" value="Pkinase"/>
    <property type="match status" value="2"/>
</dbReference>
<sequence length="1017" mass="117443">MELTQLSRVRHKNIVHLYATAKNEASIWLVMELAEGILHKTEPPVLYSLSEAISWVHQCASGVAYLHSMRPKLIVHRDLKSANLLLFHNRSLLKIGDFGESCDLHTIMTKEKSRLGTVRWMAPEVMTSDTYTEKCDVYSWAMILWEVLARQLPYGWLDASELCVMYAVVFTDKRPSLLHNCPQVIEKLMIKCWTRDPAMRLPMKQVEIIMSQIYHDFKISNGTFGGTHRGIWNGREVALKQICIKDKTQARNLFDMPDIENIIKVFGTTKSNGLLYLVVEYADGVLHSSKSPEPYTMTQAISWIQQCLHGVQYLHSKDVIIKHLKSTNLMLFNQRNLLKICDYIQLSHTTESARWMAPEVFTGNKYTEKCDVYSWGTIFWEVLARQVPYDWFTRDLINATVHAQELAIMVAVVAGERPSLLYNLSTYFDFVIESTWERDPIDRPTINMLEHMLENHLVDIPFEVYNNSYIGFNIGLKLLSYNQNYRQIGSPINRGKGSFGTINKGYWKGQTVSVDITKSITVKNIKTEIELLSRINHQNIIRLLATAQDPDNIWLITEYADGGNLYDFLHMGASVAQYSMFQAIQWVYQCARGVAYLHNMKPTPVLHRDLKSFNRTKLKICGFGSARERQSDMTMNLGTPIWMAPEVFRCSSYNEKCDVYSWGIILWEVLARGLPFKFADSVEQIHWAVHSNKRPPLLSECPQVIEELMIRCWANDPDVRPSMTDVESRLKSRYVQCLTTANTVPIMVSMSKSDNTLITKSIDTSEVLLKERIDKGSFGTVYKAIWRDRKVAVKLINREQEHDFDIEEAQLSRLNHKNIVKLLATGRDKDNLWLVMEFAEDGSLYKVVHKSNPQVSYSVSQALQWLHQCARGVAYLHSRLPRAIIHRDLNSKNLLLFNRLTGLKICDFRNAREMTTNDMTQNVVHGTPRWMAPEVFRSTRYNERCDVYSWGIILWEVLARELPFHFADSVEQIQWAVHSKRRPPLLSECPQVIEELMIKCWANEPSVRPSMADVESR</sequence>
<dbReference type="SMART" id="SM00220">
    <property type="entry name" value="S_TKc"/>
    <property type="match status" value="4"/>
</dbReference>
<keyword evidence="9" id="KW-1185">Reference proteome</keyword>
<dbReference type="InterPro" id="IPR008271">
    <property type="entry name" value="Ser/Thr_kinase_AS"/>
</dbReference>
<name>A0A7R9QKV3_9ACAR</name>
<dbReference type="InterPro" id="IPR011009">
    <property type="entry name" value="Kinase-like_dom_sf"/>
</dbReference>
<dbReference type="EMBL" id="CAJPVJ010003743">
    <property type="protein sequence ID" value="CAG2167903.1"/>
    <property type="molecule type" value="Genomic_DNA"/>
</dbReference>
<keyword evidence="4" id="KW-0547">Nucleotide-binding</keyword>
<dbReference type="GO" id="GO:0006955">
    <property type="term" value="P:immune response"/>
    <property type="evidence" value="ECO:0007669"/>
    <property type="project" value="TreeGrafter"/>
</dbReference>
<feature type="domain" description="Protein kinase" evidence="7">
    <location>
        <begin position="213"/>
        <end position="454"/>
    </location>
</feature>
<dbReference type="Gene3D" id="3.30.200.20">
    <property type="entry name" value="Phosphorylase Kinase, domain 1"/>
    <property type="match status" value="3"/>
</dbReference>
<organism evidence="8">
    <name type="scientific">Oppiella nova</name>
    <dbReference type="NCBI Taxonomy" id="334625"/>
    <lineage>
        <taxon>Eukaryota</taxon>
        <taxon>Metazoa</taxon>
        <taxon>Ecdysozoa</taxon>
        <taxon>Arthropoda</taxon>
        <taxon>Chelicerata</taxon>
        <taxon>Arachnida</taxon>
        <taxon>Acari</taxon>
        <taxon>Acariformes</taxon>
        <taxon>Sarcoptiformes</taxon>
        <taxon>Oribatida</taxon>
        <taxon>Brachypylina</taxon>
        <taxon>Oppioidea</taxon>
        <taxon>Oppiidae</taxon>
        <taxon>Oppiella</taxon>
    </lineage>
</organism>
<dbReference type="InterPro" id="IPR000719">
    <property type="entry name" value="Prot_kinase_dom"/>
</dbReference>
<keyword evidence="6" id="KW-0067">ATP-binding</keyword>
<dbReference type="Gene3D" id="1.10.510.10">
    <property type="entry name" value="Transferase(Phosphotransferase) domain 1"/>
    <property type="match status" value="4"/>
</dbReference>
<feature type="domain" description="Protein kinase" evidence="7">
    <location>
        <begin position="1"/>
        <end position="218"/>
    </location>
</feature>
<evidence type="ECO:0000256" key="4">
    <source>
        <dbReference type="ARBA" id="ARBA00022741"/>
    </source>
</evidence>
<evidence type="ECO:0000256" key="5">
    <source>
        <dbReference type="ARBA" id="ARBA00022777"/>
    </source>
</evidence>
<feature type="non-terminal residue" evidence="8">
    <location>
        <position position="1"/>
    </location>
</feature>
<feature type="domain" description="Protein kinase" evidence="7">
    <location>
        <begin position="767"/>
        <end position="1017"/>
    </location>
</feature>
<accession>A0A7R9QKV3</accession>
<dbReference type="Pfam" id="PF07714">
    <property type="entry name" value="PK_Tyr_Ser-Thr"/>
    <property type="match status" value="2"/>
</dbReference>
<dbReference type="InterPro" id="IPR001245">
    <property type="entry name" value="Ser-Thr/Tyr_kinase_cat_dom"/>
</dbReference>
<dbReference type="PANTHER" id="PTHR46716">
    <property type="entry name" value="MITOGEN-ACTIVATED PROTEIN KINASE KINASE KINASE 7"/>
    <property type="match status" value="1"/>
</dbReference>
<dbReference type="PROSITE" id="PS50011">
    <property type="entry name" value="PROTEIN_KINASE_DOM"/>
    <property type="match status" value="4"/>
</dbReference>
<dbReference type="EMBL" id="OC918568">
    <property type="protein sequence ID" value="CAD7649653.1"/>
    <property type="molecule type" value="Genomic_DNA"/>
</dbReference>
<keyword evidence="3" id="KW-0808">Transferase</keyword>
<dbReference type="GO" id="GO:0006950">
    <property type="term" value="P:response to stress"/>
    <property type="evidence" value="ECO:0007669"/>
    <property type="project" value="UniProtKB-ARBA"/>
</dbReference>
<dbReference type="GO" id="GO:0019899">
    <property type="term" value="F:enzyme binding"/>
    <property type="evidence" value="ECO:0007669"/>
    <property type="project" value="UniProtKB-ARBA"/>
</dbReference>
<dbReference type="PANTHER" id="PTHR46716:SF1">
    <property type="entry name" value="MITOGEN-ACTIVATED PROTEIN KINASE KINASE KINASE 7"/>
    <property type="match status" value="1"/>
</dbReference>
<comment type="similarity">
    <text evidence="1">Belongs to the protein kinase superfamily. STE Ser/Thr protein kinase family. MAP kinase kinase kinase subfamily.</text>
</comment>
<dbReference type="GO" id="GO:0005524">
    <property type="term" value="F:ATP binding"/>
    <property type="evidence" value="ECO:0007669"/>
    <property type="project" value="UniProtKB-KW"/>
</dbReference>
<evidence type="ECO:0000259" key="7">
    <source>
        <dbReference type="PROSITE" id="PS50011"/>
    </source>
</evidence>
<dbReference type="SUPFAM" id="SSF56112">
    <property type="entry name" value="Protein kinase-like (PK-like)"/>
    <property type="match status" value="4"/>
</dbReference>
<dbReference type="GO" id="GO:0043123">
    <property type="term" value="P:positive regulation of canonical NF-kappaB signal transduction"/>
    <property type="evidence" value="ECO:0007669"/>
    <property type="project" value="TreeGrafter"/>
</dbReference>
<dbReference type="AlphaFoldDB" id="A0A7R9QKV3"/>
<reference evidence="8" key="1">
    <citation type="submission" date="2020-11" db="EMBL/GenBank/DDBJ databases">
        <authorList>
            <person name="Tran Van P."/>
        </authorList>
    </citation>
    <scope>NUCLEOTIDE SEQUENCE</scope>
</reference>
<keyword evidence="5" id="KW-0418">Kinase</keyword>
<evidence type="ECO:0000256" key="3">
    <source>
        <dbReference type="ARBA" id="ARBA00022679"/>
    </source>
</evidence>
<dbReference type="GO" id="GO:0007254">
    <property type="term" value="P:JNK cascade"/>
    <property type="evidence" value="ECO:0007669"/>
    <property type="project" value="TreeGrafter"/>
</dbReference>
<feature type="domain" description="Protein kinase" evidence="7">
    <location>
        <begin position="488"/>
        <end position="735"/>
    </location>
</feature>
<proteinExistence type="inferred from homology"/>
<dbReference type="Proteomes" id="UP000728032">
    <property type="component" value="Unassembled WGS sequence"/>
</dbReference>
<dbReference type="OrthoDB" id="6414404at2759"/>
<evidence type="ECO:0000256" key="1">
    <source>
        <dbReference type="ARBA" id="ARBA00006529"/>
    </source>
</evidence>
<protein>
    <recommendedName>
        <fullName evidence="7">Protein kinase domain-containing protein</fullName>
    </recommendedName>
</protein>
<keyword evidence="2" id="KW-0723">Serine/threonine-protein kinase</keyword>